<dbReference type="GO" id="GO:0042773">
    <property type="term" value="P:ATP synthesis coupled electron transport"/>
    <property type="evidence" value="ECO:0007669"/>
    <property type="project" value="InterPro"/>
</dbReference>
<feature type="transmembrane region" description="Helical" evidence="8">
    <location>
        <begin position="303"/>
        <end position="327"/>
    </location>
</feature>
<keyword evidence="5" id="KW-0560">Oxidoreductase</keyword>
<feature type="transmembrane region" description="Helical" evidence="8">
    <location>
        <begin position="56"/>
        <end position="73"/>
    </location>
</feature>
<evidence type="ECO:0000256" key="4">
    <source>
        <dbReference type="ARBA" id="ARBA00022989"/>
    </source>
</evidence>
<reference evidence="11" key="1">
    <citation type="submission" date="2017-04" db="EMBL/GenBank/DDBJ databases">
        <authorList>
            <person name="Varghese N."/>
            <person name="Submissions S."/>
        </authorList>
    </citation>
    <scope>NUCLEOTIDE SEQUENCE [LARGE SCALE GENOMIC DNA]</scope>
    <source>
        <strain evidence="11">USBA 82</strain>
    </source>
</reference>
<evidence type="ECO:0000256" key="5">
    <source>
        <dbReference type="ARBA" id="ARBA00023002"/>
    </source>
</evidence>
<feature type="transmembrane region" description="Helical" evidence="8">
    <location>
        <begin position="175"/>
        <end position="193"/>
    </location>
</feature>
<name>A0A1X7K116_9BACT</name>
<sequence length="456" mass="49015">MVFKLDAISSVMVVLAVFMTFCASLYGGRRTVNRLVAPCLFCVCACFAAISEDWLVFIVFMELSSFALVFMVGEKDRDTARFYLYTQLAGGGLLMVGTALGSGQGFSIPMGPVPEAVFPLFVVGLGVKAALPGLHFWLPRTHSQAPAEASALLSGYAVKMGIYGLFRIVQSTSTVLMGLGAFMAVFGAVMGPLQRDAKRLLAYSTLSQLGFMVAAISTGTELGRFAAMAHLISHGLAKGLLFFSAGALEKVWGTRDLALTGRTVEGHRWMFLLFTLGVLSMVGFPFTAGGWSKGLVKQSLDGYGPVLMALTISGVGTSLSLCKMAYYGFLSPFSSQKELHTEGSLPCYVGYSMALICVVMMVVGVTPHWAVIDSSVQSALPALLGLTIFTLIPVPFRPETRPKDVEDLIPFFQELALGFTLKLRKRHSGSLVVYLFVLVSMALAVISAIHFVANIY</sequence>
<evidence type="ECO:0000256" key="7">
    <source>
        <dbReference type="RuleBase" id="RU000320"/>
    </source>
</evidence>
<dbReference type="GO" id="GO:0016491">
    <property type="term" value="F:oxidoreductase activity"/>
    <property type="evidence" value="ECO:0007669"/>
    <property type="project" value="UniProtKB-KW"/>
</dbReference>
<feature type="transmembrane region" description="Helical" evidence="8">
    <location>
        <begin position="225"/>
        <end position="248"/>
    </location>
</feature>
<evidence type="ECO:0000256" key="3">
    <source>
        <dbReference type="ARBA" id="ARBA00022692"/>
    </source>
</evidence>
<dbReference type="PANTHER" id="PTHR42682">
    <property type="entry name" value="HYDROGENASE-4 COMPONENT F"/>
    <property type="match status" value="1"/>
</dbReference>
<feature type="transmembrane region" description="Helical" evidence="8">
    <location>
        <begin position="6"/>
        <end position="25"/>
    </location>
</feature>
<evidence type="ECO:0000313" key="11">
    <source>
        <dbReference type="Proteomes" id="UP000193355"/>
    </source>
</evidence>
<feature type="transmembrane region" description="Helical" evidence="8">
    <location>
        <begin position="32"/>
        <end position="50"/>
    </location>
</feature>
<feature type="transmembrane region" description="Helical" evidence="8">
    <location>
        <begin position="82"/>
        <end position="104"/>
    </location>
</feature>
<proteinExistence type="predicted"/>
<dbReference type="EMBL" id="FXBB01000019">
    <property type="protein sequence ID" value="SMG34183.1"/>
    <property type="molecule type" value="Genomic_DNA"/>
</dbReference>
<evidence type="ECO:0000313" key="10">
    <source>
        <dbReference type="EMBL" id="SMG34183.1"/>
    </source>
</evidence>
<dbReference type="GO" id="GO:0005886">
    <property type="term" value="C:plasma membrane"/>
    <property type="evidence" value="ECO:0007669"/>
    <property type="project" value="UniProtKB-SubCell"/>
</dbReference>
<keyword evidence="6 8" id="KW-0472">Membrane</keyword>
<accession>A0A1X7K116</accession>
<feature type="transmembrane region" description="Helical" evidence="8">
    <location>
        <begin position="378"/>
        <end position="396"/>
    </location>
</feature>
<comment type="subcellular location">
    <subcellularLocation>
        <location evidence="1">Cell membrane</location>
        <topology evidence="1">Multi-pass membrane protein</topology>
    </subcellularLocation>
    <subcellularLocation>
        <location evidence="7">Membrane</location>
        <topology evidence="7">Multi-pass membrane protein</topology>
    </subcellularLocation>
</comment>
<dbReference type="RefSeq" id="WP_085544846.1">
    <property type="nucleotide sequence ID" value="NZ_FXBB01000019.1"/>
</dbReference>
<dbReference type="Proteomes" id="UP000193355">
    <property type="component" value="Unassembled WGS sequence"/>
</dbReference>
<keyword evidence="11" id="KW-1185">Reference proteome</keyword>
<dbReference type="InterPro" id="IPR001750">
    <property type="entry name" value="ND/Mrp_TM"/>
</dbReference>
<keyword evidence="3 7" id="KW-0812">Transmembrane</keyword>
<feature type="transmembrane region" description="Helical" evidence="8">
    <location>
        <begin position="348"/>
        <end position="372"/>
    </location>
</feature>
<evidence type="ECO:0000256" key="1">
    <source>
        <dbReference type="ARBA" id="ARBA00004651"/>
    </source>
</evidence>
<dbReference type="InterPro" id="IPR003918">
    <property type="entry name" value="NADH_UbQ_OxRdtase"/>
</dbReference>
<feature type="transmembrane region" description="Helical" evidence="8">
    <location>
        <begin position="200"/>
        <end position="219"/>
    </location>
</feature>
<protein>
    <submittedName>
        <fullName evidence="10">Multicomponent Na+:H+ antiporter subunit D</fullName>
    </submittedName>
</protein>
<dbReference type="OrthoDB" id="2381at2"/>
<gene>
    <name evidence="10" type="ORF">SAMN06275492_11940</name>
</gene>
<dbReference type="STRING" id="561720.SAMN06275492_11940"/>
<keyword evidence="2" id="KW-1003">Cell membrane</keyword>
<dbReference type="PANTHER" id="PTHR42682:SF4">
    <property type="entry name" value="NADH-UBIQUINONE_PLASTOQUINONE"/>
    <property type="match status" value="1"/>
</dbReference>
<feature type="transmembrane region" description="Helical" evidence="8">
    <location>
        <begin position="116"/>
        <end position="138"/>
    </location>
</feature>
<evidence type="ECO:0000256" key="8">
    <source>
        <dbReference type="SAM" id="Phobius"/>
    </source>
</evidence>
<feature type="transmembrane region" description="Helical" evidence="8">
    <location>
        <begin position="150"/>
        <end position="169"/>
    </location>
</feature>
<evidence type="ECO:0000256" key="6">
    <source>
        <dbReference type="ARBA" id="ARBA00023136"/>
    </source>
</evidence>
<organism evidence="10 11">
    <name type="scientific">Dethiosulfovibrio salsuginis</name>
    <dbReference type="NCBI Taxonomy" id="561720"/>
    <lineage>
        <taxon>Bacteria</taxon>
        <taxon>Thermotogati</taxon>
        <taxon>Synergistota</taxon>
        <taxon>Synergistia</taxon>
        <taxon>Synergistales</taxon>
        <taxon>Dethiosulfovibrionaceae</taxon>
        <taxon>Dethiosulfovibrio</taxon>
    </lineage>
</organism>
<evidence type="ECO:0000259" key="9">
    <source>
        <dbReference type="Pfam" id="PF00361"/>
    </source>
</evidence>
<dbReference type="InterPro" id="IPR052175">
    <property type="entry name" value="ComplexI-like_HydComp"/>
</dbReference>
<dbReference type="Pfam" id="PF00361">
    <property type="entry name" value="Proton_antipo_M"/>
    <property type="match status" value="1"/>
</dbReference>
<dbReference type="PRINTS" id="PR01437">
    <property type="entry name" value="NUOXDRDTASE4"/>
</dbReference>
<feature type="transmembrane region" description="Helical" evidence="8">
    <location>
        <begin position="269"/>
        <end position="291"/>
    </location>
</feature>
<feature type="transmembrane region" description="Helical" evidence="8">
    <location>
        <begin position="431"/>
        <end position="453"/>
    </location>
</feature>
<dbReference type="AlphaFoldDB" id="A0A1X7K116"/>
<keyword evidence="4 8" id="KW-1133">Transmembrane helix</keyword>
<feature type="domain" description="NADH:quinone oxidoreductase/Mrp antiporter transmembrane" evidence="9">
    <location>
        <begin position="51"/>
        <end position="311"/>
    </location>
</feature>
<dbReference type="GO" id="GO:0008137">
    <property type="term" value="F:NADH dehydrogenase (ubiquinone) activity"/>
    <property type="evidence" value="ECO:0007669"/>
    <property type="project" value="InterPro"/>
</dbReference>
<evidence type="ECO:0000256" key="2">
    <source>
        <dbReference type="ARBA" id="ARBA00022475"/>
    </source>
</evidence>